<evidence type="ECO:0000256" key="1">
    <source>
        <dbReference type="ARBA" id="ARBA00004651"/>
    </source>
</evidence>
<feature type="transmembrane region" description="Helical" evidence="15">
    <location>
        <begin position="148"/>
        <end position="166"/>
    </location>
</feature>
<accession>F8P4C3</accession>
<dbReference type="GO" id="GO:0052851">
    <property type="term" value="F:ferric-chelate reductase (NADPH) activity"/>
    <property type="evidence" value="ECO:0007669"/>
    <property type="project" value="UniProtKB-EC"/>
</dbReference>
<dbReference type="Gene3D" id="3.40.50.80">
    <property type="entry name" value="Nucleotide-binding domain of ferredoxin-NADP reductase (FNR) module"/>
    <property type="match status" value="1"/>
</dbReference>
<evidence type="ECO:0000256" key="7">
    <source>
        <dbReference type="ARBA" id="ARBA00022982"/>
    </source>
</evidence>
<comment type="subcellular location">
    <subcellularLocation>
        <location evidence="1">Cell membrane</location>
        <topology evidence="1">Multi-pass membrane protein</topology>
    </subcellularLocation>
</comment>
<feature type="transmembrane region" description="Helical" evidence="15">
    <location>
        <begin position="230"/>
        <end position="251"/>
    </location>
</feature>
<evidence type="ECO:0000256" key="9">
    <source>
        <dbReference type="ARBA" id="ARBA00023002"/>
    </source>
</evidence>
<dbReference type="InterPro" id="IPR013121">
    <property type="entry name" value="Fe_red_NAD-bd_6"/>
</dbReference>
<keyword evidence="9" id="KW-0560">Oxidoreductase</keyword>
<sequence length="996" mass="111176">MTSLASPSPASSSFPPNPTTPPYPNDLEWITAYLTIHSLSVPSRRYSFLLWIAVVFIFLVFAILHWTGSRGGIFGAYWTKWFLRRRTWRKKHSLAPLSLPSNAQLLCLAVLLLASLALTFVGPDYIAPSEKVWQPQYTISKSWWSSSARTGQIAFALFPLCVLFALKSPPFAVFAIPFMIQLFFDKLAWLHRWSGRLIWFLTAVHVALWSVQLATDIRTQTGKVAYTYTWLYMPFIYGWIAFGFLTFLIILSIHPIRRRYYEAFYFLHVLLVPLTLVFAAFHHPTVWWWCWAALVLWGGERLWRATWWMHSNGFLGGMISPKAQRLAATPYTIRSPQDTWELNHLHSLNPEPLRSPLDKHDTRPPSPLSSYYQSHDSSANNKGYPPASLIISPTSTFTKHDRSPPSTPPPPSYIPPPGFALAELLPGRTIRLRLVTPGFHSWAPGQHFLINIPSVSRLTSHPFTSASVCDEQAQTDEGRVIVMLIRAKGGWTQDLWNAITRLTEQGLRNPPNEEPPENFTGRMSYGVLLRAYVDGPFGSSIRARWGDHSTVLIVAGGSGVSFGLSILQYICLCLSGRDGRYLGGRPGGWGKKRLLTTRVRFIWLVREYSHIQWCASILRRCLSMLPSSAIQVDIFITNFQPTVKSPDIPTLRRPPPSLYPSGSFNTIDLAPPLPSFARGGTSPSHGRADSVESIESHDSSADSDVDLSYYTGEYMDDEIESADIGLAHRTNMLELTNFDGDDDTALPGEDVLNKKVKKEGKLRRAQSRRLDRMSVRLVPATKPDERSDLGTREPSGSRKPKRIQDRLSVVSSHSTDRLLPISPLSDRTSVISPIDSPSPLAVLNDHGAWRKGNALISPISTAESSRTLLTPTMSRGETLLTSSTSDDKTGFANRHGGISQLRDRNSDGLGRLKVNEQEVVDAGVVAEHARLGKPKLDRIIADEVEHSKGSVIVACCGPTSLNAMVRKIIAGQIDPGRIRRGDLRGSIVLVSEEFEY</sequence>
<evidence type="ECO:0000256" key="12">
    <source>
        <dbReference type="ARBA" id="ARBA00023180"/>
    </source>
</evidence>
<dbReference type="CDD" id="cd06186">
    <property type="entry name" value="NOX_Duox_like_FAD_NADP"/>
    <property type="match status" value="1"/>
</dbReference>
<dbReference type="GO" id="GO:0006826">
    <property type="term" value="P:iron ion transport"/>
    <property type="evidence" value="ECO:0007669"/>
    <property type="project" value="UniProtKB-ARBA"/>
</dbReference>
<dbReference type="InterPro" id="IPR051410">
    <property type="entry name" value="Ferric/Cupric_Reductase"/>
</dbReference>
<comment type="catalytic activity">
    <reaction evidence="13">
        <text>2 a Fe(II)-siderophore + NADP(+) + H(+) = 2 a Fe(III)-siderophore + NADPH</text>
        <dbReference type="Rhea" id="RHEA:28795"/>
        <dbReference type="Rhea" id="RHEA-COMP:11342"/>
        <dbReference type="Rhea" id="RHEA-COMP:11344"/>
        <dbReference type="ChEBI" id="CHEBI:15378"/>
        <dbReference type="ChEBI" id="CHEBI:29033"/>
        <dbReference type="ChEBI" id="CHEBI:29034"/>
        <dbReference type="ChEBI" id="CHEBI:57783"/>
        <dbReference type="ChEBI" id="CHEBI:58349"/>
        <dbReference type="EC" id="1.16.1.9"/>
    </reaction>
</comment>
<dbReference type="GO" id="GO:0006879">
    <property type="term" value="P:intracellular iron ion homeostasis"/>
    <property type="evidence" value="ECO:0007669"/>
    <property type="project" value="TreeGrafter"/>
</dbReference>
<feature type="compositionally biased region" description="Pro residues" evidence="14">
    <location>
        <begin position="405"/>
        <end position="417"/>
    </location>
</feature>
<proteinExistence type="inferred from homology"/>
<keyword evidence="12" id="KW-0325">Glycoprotein</keyword>
<comment type="similarity">
    <text evidence="2">Belongs to the ferric reductase (FRE) family.</text>
</comment>
<dbReference type="Pfam" id="PF01794">
    <property type="entry name" value="Ferric_reduct"/>
    <property type="match status" value="1"/>
</dbReference>
<organism>
    <name type="scientific">Serpula lacrymans var. lacrymans (strain S7.9)</name>
    <name type="common">Dry rot fungus</name>
    <dbReference type="NCBI Taxonomy" id="578457"/>
    <lineage>
        <taxon>Eukaryota</taxon>
        <taxon>Fungi</taxon>
        <taxon>Dikarya</taxon>
        <taxon>Basidiomycota</taxon>
        <taxon>Agaricomycotina</taxon>
        <taxon>Agaricomycetes</taxon>
        <taxon>Agaricomycetidae</taxon>
        <taxon>Boletales</taxon>
        <taxon>Coniophorineae</taxon>
        <taxon>Serpulaceae</taxon>
        <taxon>Serpula</taxon>
    </lineage>
</organism>
<dbReference type="SUPFAM" id="SSF63380">
    <property type="entry name" value="Riboflavin synthase domain-like"/>
    <property type="match status" value="1"/>
</dbReference>
<feature type="transmembrane region" description="Helical" evidence="15">
    <location>
        <begin position="48"/>
        <end position="68"/>
    </location>
</feature>
<dbReference type="GeneID" id="18816740"/>
<keyword evidence="5" id="KW-1003">Cell membrane</keyword>
<dbReference type="InterPro" id="IPR017927">
    <property type="entry name" value="FAD-bd_FR_type"/>
</dbReference>
<keyword evidence="11 15" id="KW-0472">Membrane</keyword>
<feature type="compositionally biased region" description="Basic residues" evidence="14">
    <location>
        <begin position="757"/>
        <end position="767"/>
    </location>
</feature>
<evidence type="ECO:0000313" key="17">
    <source>
        <dbReference type="EMBL" id="EGO21461.1"/>
    </source>
</evidence>
<evidence type="ECO:0000256" key="14">
    <source>
        <dbReference type="SAM" id="MobiDB-lite"/>
    </source>
</evidence>
<feature type="region of interest" description="Disordered" evidence="14">
    <location>
        <begin position="872"/>
        <end position="895"/>
    </location>
</feature>
<dbReference type="EMBL" id="GL945438">
    <property type="protein sequence ID" value="EGO21461.1"/>
    <property type="molecule type" value="Genomic_DNA"/>
</dbReference>
<evidence type="ECO:0000256" key="8">
    <source>
        <dbReference type="ARBA" id="ARBA00022989"/>
    </source>
</evidence>
<dbReference type="EC" id="1.16.1.9" evidence="3"/>
<dbReference type="SFLD" id="SFLDS00052">
    <property type="entry name" value="Ferric_Reductase_Domain"/>
    <property type="match status" value="2"/>
</dbReference>
<dbReference type="Pfam" id="PF08022">
    <property type="entry name" value="FAD_binding_8"/>
    <property type="match status" value="1"/>
</dbReference>
<keyword evidence="6 15" id="KW-0812">Transmembrane</keyword>
<evidence type="ECO:0000256" key="2">
    <source>
        <dbReference type="ARBA" id="ARBA00006278"/>
    </source>
</evidence>
<dbReference type="KEGG" id="sla:SERLADRAFT_451488"/>
<protein>
    <recommendedName>
        <fullName evidence="3">ferric-chelate reductase (NADPH)</fullName>
        <ecNumber evidence="3">1.16.1.9</ecNumber>
    </recommendedName>
</protein>
<evidence type="ECO:0000256" key="5">
    <source>
        <dbReference type="ARBA" id="ARBA00022475"/>
    </source>
</evidence>
<dbReference type="PANTHER" id="PTHR32361">
    <property type="entry name" value="FERRIC/CUPRIC REDUCTASE TRANSMEMBRANE COMPONENT"/>
    <property type="match status" value="1"/>
</dbReference>
<feature type="region of interest" description="Disordered" evidence="14">
    <location>
        <begin position="351"/>
        <end position="417"/>
    </location>
</feature>
<keyword evidence="10" id="KW-0406">Ion transport</keyword>
<name>F8P4C3_SERL9</name>
<evidence type="ECO:0000256" key="10">
    <source>
        <dbReference type="ARBA" id="ARBA00023065"/>
    </source>
</evidence>
<dbReference type="InterPro" id="IPR013130">
    <property type="entry name" value="Fe3_Rdtase_TM_dom"/>
</dbReference>
<dbReference type="InterPro" id="IPR017938">
    <property type="entry name" value="Riboflavin_synthase-like_b-brl"/>
</dbReference>
<reference evidence="17" key="1">
    <citation type="submission" date="2011-04" db="EMBL/GenBank/DDBJ databases">
        <title>Evolution of plant cell wall degrading machinery underlies the functional diversity of forest fungi.</title>
        <authorList>
            <consortium name="US DOE Joint Genome Institute (JGI-PGF)"/>
            <person name="Eastwood D.C."/>
            <person name="Floudas D."/>
            <person name="Binder M."/>
            <person name="Majcherczyk A."/>
            <person name="Schneider P."/>
            <person name="Aerts A."/>
            <person name="Asiegbu F.O."/>
            <person name="Baker S.E."/>
            <person name="Barry K."/>
            <person name="Bendiksby M."/>
            <person name="Blumentritt M."/>
            <person name="Coutinho P.M."/>
            <person name="Cullen D."/>
            <person name="Cullen D."/>
            <person name="Gathman A."/>
            <person name="Goodell B."/>
            <person name="Henrissat B."/>
            <person name="Ihrmark K."/>
            <person name="Kauserud H."/>
            <person name="Kohler A."/>
            <person name="LaButti K."/>
            <person name="Lapidus A."/>
            <person name="Lavin J.L."/>
            <person name="Lee Y.-H."/>
            <person name="Lindquist E."/>
            <person name="Lilly W."/>
            <person name="Lucas S."/>
            <person name="Morin E."/>
            <person name="Murat C."/>
            <person name="Oguiza J.A."/>
            <person name="Park J."/>
            <person name="Pisabarro A.G."/>
            <person name="Riley R."/>
            <person name="Rosling A."/>
            <person name="Salamov A."/>
            <person name="Schmidt O."/>
            <person name="Schmutz J."/>
            <person name="Skrede I."/>
            <person name="Stenlid J."/>
            <person name="Wiebenga A."/>
            <person name="Xie X."/>
            <person name="Kues U."/>
            <person name="Hibbett D.S."/>
            <person name="Hoffmeister D."/>
            <person name="Hogberg N."/>
            <person name="Martin F."/>
            <person name="Grigoriev I.V."/>
            <person name="Watkinson S.C."/>
        </authorList>
    </citation>
    <scope>NUCLEOTIDE SEQUENCE</scope>
    <source>
        <strain evidence="17">S7.9</strain>
    </source>
</reference>
<feature type="compositionally biased region" description="Basic and acidic residues" evidence="14">
    <location>
        <begin position="782"/>
        <end position="791"/>
    </location>
</feature>
<feature type="region of interest" description="Disordered" evidence="14">
    <location>
        <begin position="675"/>
        <end position="705"/>
    </location>
</feature>
<feature type="domain" description="FAD-binding FR-type" evidence="16">
    <location>
        <begin position="411"/>
        <end position="543"/>
    </location>
</feature>
<keyword evidence="8 15" id="KW-1133">Transmembrane helix</keyword>
<dbReference type="HOGENOM" id="CLU_009442_0_0_1"/>
<dbReference type="OrthoDB" id="10006946at2759"/>
<dbReference type="InterPro" id="IPR013112">
    <property type="entry name" value="FAD-bd_8"/>
</dbReference>
<feature type="compositionally biased region" description="Basic and acidic residues" evidence="14">
    <location>
        <begin position="686"/>
        <end position="700"/>
    </location>
</feature>
<feature type="transmembrane region" description="Helical" evidence="15">
    <location>
        <begin position="197"/>
        <end position="215"/>
    </location>
</feature>
<dbReference type="Proteomes" id="UP000008064">
    <property type="component" value="Unassembled WGS sequence"/>
</dbReference>
<dbReference type="Pfam" id="PF08030">
    <property type="entry name" value="NAD_binding_6"/>
    <property type="match status" value="1"/>
</dbReference>
<feature type="transmembrane region" description="Helical" evidence="15">
    <location>
        <begin position="263"/>
        <end position="280"/>
    </location>
</feature>
<feature type="region of interest" description="Disordered" evidence="14">
    <location>
        <begin position="757"/>
        <end position="821"/>
    </location>
</feature>
<dbReference type="RefSeq" id="XP_007321247.1">
    <property type="nucleotide sequence ID" value="XM_007321185.1"/>
</dbReference>
<dbReference type="PROSITE" id="PS51384">
    <property type="entry name" value="FAD_FR"/>
    <property type="match status" value="1"/>
</dbReference>
<evidence type="ECO:0000256" key="3">
    <source>
        <dbReference type="ARBA" id="ARBA00012668"/>
    </source>
</evidence>
<evidence type="ECO:0000256" key="13">
    <source>
        <dbReference type="ARBA" id="ARBA00048483"/>
    </source>
</evidence>
<evidence type="ECO:0000256" key="4">
    <source>
        <dbReference type="ARBA" id="ARBA00022448"/>
    </source>
</evidence>
<keyword evidence="7" id="KW-0249">Electron transport</keyword>
<evidence type="ECO:0000256" key="11">
    <source>
        <dbReference type="ARBA" id="ARBA00023136"/>
    </source>
</evidence>
<evidence type="ECO:0000256" key="15">
    <source>
        <dbReference type="SAM" id="Phobius"/>
    </source>
</evidence>
<gene>
    <name evidence="17" type="ORF">SERLADRAFT_451488</name>
</gene>
<dbReference type="GO" id="GO:0005886">
    <property type="term" value="C:plasma membrane"/>
    <property type="evidence" value="ECO:0007669"/>
    <property type="project" value="UniProtKB-SubCell"/>
</dbReference>
<dbReference type="InterPro" id="IPR039261">
    <property type="entry name" value="FNR_nucleotide-bd"/>
</dbReference>
<feature type="transmembrane region" description="Helical" evidence="15">
    <location>
        <begin position="103"/>
        <end position="127"/>
    </location>
</feature>
<keyword evidence="4" id="KW-0813">Transport</keyword>
<dbReference type="AlphaFoldDB" id="F8P4C3"/>
<dbReference type="PANTHER" id="PTHR32361:SF9">
    <property type="entry name" value="FERRIC REDUCTASE TRANSMEMBRANE COMPONENT 3-RELATED"/>
    <property type="match status" value="1"/>
</dbReference>
<dbReference type="GO" id="GO:0015677">
    <property type="term" value="P:copper ion import"/>
    <property type="evidence" value="ECO:0007669"/>
    <property type="project" value="TreeGrafter"/>
</dbReference>
<feature type="compositionally biased region" description="Polar residues" evidence="14">
    <location>
        <begin position="368"/>
        <end position="381"/>
    </location>
</feature>
<evidence type="ECO:0000259" key="16">
    <source>
        <dbReference type="PROSITE" id="PS51384"/>
    </source>
</evidence>
<evidence type="ECO:0000256" key="6">
    <source>
        <dbReference type="ARBA" id="ARBA00022692"/>
    </source>
</evidence>